<sequence>MERMPMTALLNSLRKKKLIIDLFDFLEDITIYRKSRDESDDMEDMEDIDFLNSLMDTEEMESEYWYD</sequence>
<evidence type="ECO:0000313" key="1">
    <source>
        <dbReference type="EMBL" id="MBH1941159.1"/>
    </source>
</evidence>
<keyword evidence="2" id="KW-1185">Reference proteome</keyword>
<comment type="caution">
    <text evidence="1">The sequence shown here is derived from an EMBL/GenBank/DDBJ whole genome shotgun (WGS) entry which is preliminary data.</text>
</comment>
<dbReference type="AlphaFoldDB" id="A0A8J7H2R3"/>
<evidence type="ECO:0000313" key="2">
    <source>
        <dbReference type="Proteomes" id="UP000623269"/>
    </source>
</evidence>
<dbReference type="Proteomes" id="UP000623269">
    <property type="component" value="Unassembled WGS sequence"/>
</dbReference>
<name>A0A8J7H2R3_9FIRM</name>
<protein>
    <submittedName>
        <fullName evidence="1">Uncharacterized protein</fullName>
    </submittedName>
</protein>
<dbReference type="RefSeq" id="WP_197661385.1">
    <property type="nucleotide sequence ID" value="NZ_JAEAGR010000009.1"/>
</dbReference>
<reference evidence="1" key="1">
    <citation type="submission" date="2020-12" db="EMBL/GenBank/DDBJ databases">
        <title>M. sibirica DSM 26468T genome.</title>
        <authorList>
            <person name="Thieme N."/>
            <person name="Rettenmaier R."/>
            <person name="Zverlov V."/>
            <person name="Liebl W."/>
        </authorList>
    </citation>
    <scope>NUCLEOTIDE SEQUENCE</scope>
    <source>
        <strain evidence="1">DSM 26468</strain>
    </source>
</reference>
<proteinExistence type="predicted"/>
<dbReference type="EMBL" id="JAEAGR010000009">
    <property type="protein sequence ID" value="MBH1941159.1"/>
    <property type="molecule type" value="Genomic_DNA"/>
</dbReference>
<accession>A0A8J7H2R3</accession>
<organism evidence="1 2">
    <name type="scientific">Mobilitalea sibirica</name>
    <dbReference type="NCBI Taxonomy" id="1462919"/>
    <lineage>
        <taxon>Bacteria</taxon>
        <taxon>Bacillati</taxon>
        <taxon>Bacillota</taxon>
        <taxon>Clostridia</taxon>
        <taxon>Lachnospirales</taxon>
        <taxon>Lachnospiraceae</taxon>
        <taxon>Mobilitalea</taxon>
    </lineage>
</organism>
<gene>
    <name evidence="1" type="ORF">I5677_09675</name>
</gene>